<dbReference type="PANTHER" id="PTHR46238">
    <property type="entry name" value="REVERSE TRANSCRIPTASE DOMAIN-CONTAINING PROTEIN"/>
    <property type="match status" value="1"/>
</dbReference>
<dbReference type="OrthoDB" id="1303839at2759"/>
<comment type="caution">
    <text evidence="1">The sequence shown here is derived from an EMBL/GenBank/DDBJ whole genome shotgun (WGS) entry which is preliminary data.</text>
</comment>
<dbReference type="PANTHER" id="PTHR46238:SF8">
    <property type="entry name" value="ENDONUCLEASE_EXONUCLEASE_PHOSPHATASE DOMAIN-CONTAINING PROTEIN"/>
    <property type="match status" value="1"/>
</dbReference>
<protein>
    <submittedName>
        <fullName evidence="1">Uncharacterized protein</fullName>
    </submittedName>
</protein>
<dbReference type="EMBL" id="JACXVP010000008">
    <property type="protein sequence ID" value="KAG5591543.1"/>
    <property type="molecule type" value="Genomic_DNA"/>
</dbReference>
<evidence type="ECO:0000313" key="1">
    <source>
        <dbReference type="EMBL" id="KAG5591543.1"/>
    </source>
</evidence>
<organism evidence="1 2">
    <name type="scientific">Solanum commersonii</name>
    <name type="common">Commerson's wild potato</name>
    <name type="synonym">Commerson's nightshade</name>
    <dbReference type="NCBI Taxonomy" id="4109"/>
    <lineage>
        <taxon>Eukaryota</taxon>
        <taxon>Viridiplantae</taxon>
        <taxon>Streptophyta</taxon>
        <taxon>Embryophyta</taxon>
        <taxon>Tracheophyta</taxon>
        <taxon>Spermatophyta</taxon>
        <taxon>Magnoliopsida</taxon>
        <taxon>eudicotyledons</taxon>
        <taxon>Gunneridae</taxon>
        <taxon>Pentapetalae</taxon>
        <taxon>asterids</taxon>
        <taxon>lamiids</taxon>
        <taxon>Solanales</taxon>
        <taxon>Solanaceae</taxon>
        <taxon>Solanoideae</taxon>
        <taxon>Solaneae</taxon>
        <taxon>Solanum</taxon>
    </lineage>
</organism>
<accession>A0A9J5XVB3</accession>
<gene>
    <name evidence="1" type="ORF">H5410_042057</name>
</gene>
<keyword evidence="2" id="KW-1185">Reference proteome</keyword>
<dbReference type="AlphaFoldDB" id="A0A9J5XVB3"/>
<sequence length="80" mass="9772">MVVDKKREVRLRWFEHVEKRCTDIPVMRCGKLAIGGMRRDRSRPKKYWEEVLRSDTTQLQVTKDMVLDKRMWRTHIRVEG</sequence>
<name>A0A9J5XVB3_SOLCO</name>
<reference evidence="1 2" key="1">
    <citation type="submission" date="2020-09" db="EMBL/GenBank/DDBJ databases">
        <title>De no assembly of potato wild relative species, Solanum commersonii.</title>
        <authorList>
            <person name="Cho K."/>
        </authorList>
    </citation>
    <scope>NUCLEOTIDE SEQUENCE [LARGE SCALE GENOMIC DNA]</scope>
    <source>
        <strain evidence="1">LZ3.2</strain>
        <tissue evidence="1">Leaf</tissue>
    </source>
</reference>
<dbReference type="Proteomes" id="UP000824120">
    <property type="component" value="Chromosome 8"/>
</dbReference>
<evidence type="ECO:0000313" key="2">
    <source>
        <dbReference type="Proteomes" id="UP000824120"/>
    </source>
</evidence>
<proteinExistence type="predicted"/>